<protein>
    <submittedName>
        <fullName evidence="1">Uncharacterized protein</fullName>
    </submittedName>
</protein>
<organism evidence="1 2">
    <name type="scientific">Acidovorax facilis</name>
    <dbReference type="NCBI Taxonomy" id="12917"/>
    <lineage>
        <taxon>Bacteria</taxon>
        <taxon>Pseudomonadati</taxon>
        <taxon>Pseudomonadota</taxon>
        <taxon>Betaproteobacteria</taxon>
        <taxon>Burkholderiales</taxon>
        <taxon>Comamonadaceae</taxon>
        <taxon>Acidovorax</taxon>
    </lineage>
</organism>
<accession>A0ABV8DHJ4</accession>
<evidence type="ECO:0000313" key="2">
    <source>
        <dbReference type="Proteomes" id="UP001595693"/>
    </source>
</evidence>
<evidence type="ECO:0000313" key="1">
    <source>
        <dbReference type="EMBL" id="MFC3937702.1"/>
    </source>
</evidence>
<comment type="caution">
    <text evidence="1">The sequence shown here is derived from an EMBL/GenBank/DDBJ whole genome shotgun (WGS) entry which is preliminary data.</text>
</comment>
<gene>
    <name evidence="1" type="ORF">ACFOW3_24020</name>
</gene>
<keyword evidence="2" id="KW-1185">Reference proteome</keyword>
<reference evidence="2" key="1">
    <citation type="journal article" date="2019" name="Int. J. Syst. Evol. Microbiol.">
        <title>The Global Catalogue of Microorganisms (GCM) 10K type strain sequencing project: providing services to taxonomists for standard genome sequencing and annotation.</title>
        <authorList>
            <consortium name="The Broad Institute Genomics Platform"/>
            <consortium name="The Broad Institute Genome Sequencing Center for Infectious Disease"/>
            <person name="Wu L."/>
            <person name="Ma J."/>
        </authorList>
    </citation>
    <scope>NUCLEOTIDE SEQUENCE [LARGE SCALE GENOMIC DNA]</scope>
    <source>
        <strain evidence="2">CCUG 2113</strain>
    </source>
</reference>
<sequence length="42" mass="4450">MVVVSGGVVIGRLESVESRNTKKGKIERAVRRGIAAGGSRLR</sequence>
<dbReference type="Proteomes" id="UP001595693">
    <property type="component" value="Unassembled WGS sequence"/>
</dbReference>
<name>A0ABV8DHJ4_9BURK</name>
<dbReference type="EMBL" id="JBHSAJ010000070">
    <property type="protein sequence ID" value="MFC3937702.1"/>
    <property type="molecule type" value="Genomic_DNA"/>
</dbReference>
<proteinExistence type="predicted"/>